<feature type="transmembrane region" description="Helical" evidence="1">
    <location>
        <begin position="348"/>
        <end position="366"/>
    </location>
</feature>
<accession>A0A411YDZ2</accession>
<dbReference type="EMBL" id="CP036402">
    <property type="protein sequence ID" value="QBI19406.1"/>
    <property type="molecule type" value="Genomic_DNA"/>
</dbReference>
<evidence type="ECO:0000313" key="3">
    <source>
        <dbReference type="Proteomes" id="UP000291469"/>
    </source>
</evidence>
<feature type="transmembrane region" description="Helical" evidence="1">
    <location>
        <begin position="150"/>
        <end position="167"/>
    </location>
</feature>
<dbReference type="AlphaFoldDB" id="A0A411YDZ2"/>
<keyword evidence="3" id="KW-1185">Reference proteome</keyword>
<dbReference type="RefSeq" id="WP_131154403.1">
    <property type="nucleotide sequence ID" value="NZ_CP036402.1"/>
</dbReference>
<dbReference type="KEGG" id="erz:ER308_07475"/>
<name>A0A411YDZ2_9ACTN</name>
<feature type="transmembrane region" description="Helical" evidence="1">
    <location>
        <begin position="78"/>
        <end position="101"/>
    </location>
</feature>
<sequence length="368" mass="37206">MGAAAVVGLAGWLTARAHRGRAGLALWRRPLPPRVARWARAPGPRRALRTLGLAGLAVALGTLLVASAMPDRLTEPVGLVRAGVMAIGLTSLLAGPVGRLLSPWRLLRPPLRARDPDPAASTGSKGLGPAIPTTLAVAALLIADLDPARLAAGLVGYALLVTAAVAVRGPDWCARGEAFEVVSGLLARLAPVGPDRAARNTLVGRSPLLGIVQSAPRPGLRGVLAAWSAGLAAAAASRADWWGEAATAAGLAPEGLPAIALLLLAAFVLASVVIRAATPRAFLADALVPALAGWTVAIGLTSLPAPDRVLLETVAWSAVLAGHLLSVSAAHRMTTARFDLRAARAVQFPLRLALIAGAAGAAPVVGPG</sequence>
<keyword evidence="1" id="KW-0812">Transmembrane</keyword>
<keyword evidence="1" id="KW-1133">Transmembrane helix</keyword>
<reference evidence="2 3" key="1">
    <citation type="submission" date="2019-01" db="EMBL/GenBank/DDBJ databases">
        <title>Egibacter rhizosphaerae EGI 80759T.</title>
        <authorList>
            <person name="Chen D.-D."/>
            <person name="Tian Y."/>
            <person name="Jiao J.-Y."/>
            <person name="Zhang X.-T."/>
            <person name="Zhang Y.-G."/>
            <person name="Zhang Y."/>
            <person name="Xiao M."/>
            <person name="Shu W.-S."/>
            <person name="Li W.-J."/>
        </authorList>
    </citation>
    <scope>NUCLEOTIDE SEQUENCE [LARGE SCALE GENOMIC DNA]</scope>
    <source>
        <strain evidence="2 3">EGI 80759</strain>
    </source>
</reference>
<feature type="transmembrane region" description="Helical" evidence="1">
    <location>
        <begin position="255"/>
        <end position="274"/>
    </location>
</feature>
<feature type="transmembrane region" description="Helical" evidence="1">
    <location>
        <begin position="281"/>
        <end position="303"/>
    </location>
</feature>
<evidence type="ECO:0000313" key="2">
    <source>
        <dbReference type="EMBL" id="QBI19406.1"/>
    </source>
</evidence>
<feature type="transmembrane region" description="Helical" evidence="1">
    <location>
        <begin position="126"/>
        <end position="143"/>
    </location>
</feature>
<evidence type="ECO:0000256" key="1">
    <source>
        <dbReference type="SAM" id="Phobius"/>
    </source>
</evidence>
<keyword evidence="1" id="KW-0472">Membrane</keyword>
<dbReference type="Proteomes" id="UP000291469">
    <property type="component" value="Chromosome"/>
</dbReference>
<proteinExistence type="predicted"/>
<dbReference type="OrthoDB" id="8168962at2"/>
<feature type="transmembrane region" description="Helical" evidence="1">
    <location>
        <begin position="46"/>
        <end position="66"/>
    </location>
</feature>
<organism evidence="2 3">
    <name type="scientific">Egibacter rhizosphaerae</name>
    <dbReference type="NCBI Taxonomy" id="1670831"/>
    <lineage>
        <taxon>Bacteria</taxon>
        <taxon>Bacillati</taxon>
        <taxon>Actinomycetota</taxon>
        <taxon>Nitriliruptoria</taxon>
        <taxon>Egibacterales</taxon>
        <taxon>Egibacteraceae</taxon>
        <taxon>Egibacter</taxon>
    </lineage>
</organism>
<protein>
    <submittedName>
        <fullName evidence="2">Uncharacterized protein</fullName>
    </submittedName>
</protein>
<feature type="transmembrane region" description="Helical" evidence="1">
    <location>
        <begin position="309"/>
        <end position="327"/>
    </location>
</feature>
<gene>
    <name evidence="2" type="ORF">ER308_07475</name>
</gene>